<dbReference type="GO" id="GO:0006935">
    <property type="term" value="P:chemotaxis"/>
    <property type="evidence" value="ECO:0007669"/>
    <property type="project" value="UniProtKB-KW"/>
</dbReference>
<evidence type="ECO:0000256" key="4">
    <source>
        <dbReference type="ARBA" id="ARBA00022475"/>
    </source>
</evidence>
<evidence type="ECO:0000256" key="10">
    <source>
        <dbReference type="RuleBase" id="RU364125"/>
    </source>
</evidence>
<dbReference type="PANTHER" id="PTHR35091:SF2">
    <property type="entry name" value="FLAGELLAR PROTEIN FLIL"/>
    <property type="match status" value="1"/>
</dbReference>
<keyword evidence="12" id="KW-1185">Reference proteome</keyword>
<evidence type="ECO:0000256" key="5">
    <source>
        <dbReference type="ARBA" id="ARBA00022500"/>
    </source>
</evidence>
<accession>A0A850R5Q8</accession>
<evidence type="ECO:0000256" key="7">
    <source>
        <dbReference type="ARBA" id="ARBA00022779"/>
    </source>
</evidence>
<sequence>MAEKKKANKKQADKGAEKAPGGRMKLIILLVILLLLLAGGGGAAYYFLWYGKSADEPEASAEASSEAAPAPAGQTEEGAAAIPVAGPLIYHKIESLTVNLSPGGPVRFLRVSLTITTPNQAVTTAVDKHMPMLRNDILTVLAAQEYAALNTPEGKDTLRESLRQTLVRLLARTSEPSDIRDVLFNELIMQ</sequence>
<dbReference type="AlphaFoldDB" id="A0A850R5Q8"/>
<keyword evidence="5 10" id="KW-0145">Chemotaxis</keyword>
<comment type="subcellular location">
    <subcellularLocation>
        <location evidence="10">Cell inner membrane</location>
    </subcellularLocation>
    <subcellularLocation>
        <location evidence="2">Cell membrane</location>
        <topology evidence="2">Single-pass membrane protein</topology>
    </subcellularLocation>
</comment>
<dbReference type="Proteomes" id="UP000592294">
    <property type="component" value="Unassembled WGS sequence"/>
</dbReference>
<comment type="caution">
    <text evidence="11">The sequence shown here is derived from an EMBL/GenBank/DDBJ whole genome shotgun (WGS) entry which is preliminary data.</text>
</comment>
<keyword evidence="11" id="KW-0282">Flagellum</keyword>
<keyword evidence="4" id="KW-1003">Cell membrane</keyword>
<keyword evidence="9 10" id="KW-0472">Membrane</keyword>
<gene>
    <name evidence="11" type="ORF">HW932_12125</name>
</gene>
<dbReference type="GO" id="GO:0005886">
    <property type="term" value="C:plasma membrane"/>
    <property type="evidence" value="ECO:0007669"/>
    <property type="project" value="UniProtKB-SubCell"/>
</dbReference>
<evidence type="ECO:0000256" key="2">
    <source>
        <dbReference type="ARBA" id="ARBA00004162"/>
    </source>
</evidence>
<keyword evidence="7 10" id="KW-0283">Flagellar rotation</keyword>
<dbReference type="GO" id="GO:0009425">
    <property type="term" value="C:bacterial-type flagellum basal body"/>
    <property type="evidence" value="ECO:0007669"/>
    <property type="project" value="InterPro"/>
</dbReference>
<evidence type="ECO:0000256" key="9">
    <source>
        <dbReference type="ARBA" id="ARBA00023136"/>
    </source>
</evidence>
<keyword evidence="8" id="KW-1133">Transmembrane helix</keyword>
<dbReference type="RefSeq" id="WP_176976749.1">
    <property type="nucleotide sequence ID" value="NZ_JABZEO010000007.1"/>
</dbReference>
<reference evidence="11 12" key="1">
    <citation type="submission" date="2020-06" db="EMBL/GenBank/DDBJ databases">
        <title>Whole-genome sequence of Allochromatium humboldtianum DSM 21881, type strain.</title>
        <authorList>
            <person name="Kyndt J.A."/>
            <person name="Meyer T.E."/>
        </authorList>
    </citation>
    <scope>NUCLEOTIDE SEQUENCE [LARGE SCALE GENOMIC DNA]</scope>
    <source>
        <strain evidence="11 12">DSM 21881</strain>
    </source>
</reference>
<dbReference type="GO" id="GO:0071978">
    <property type="term" value="P:bacterial-type flagellum-dependent swarming motility"/>
    <property type="evidence" value="ECO:0007669"/>
    <property type="project" value="TreeGrafter"/>
</dbReference>
<comment type="similarity">
    <text evidence="3 10">Belongs to the FliL family.</text>
</comment>
<dbReference type="Pfam" id="PF03748">
    <property type="entry name" value="FliL"/>
    <property type="match status" value="1"/>
</dbReference>
<organism evidence="11 12">
    <name type="scientific">Allochromatium humboldtianum</name>
    <dbReference type="NCBI Taxonomy" id="504901"/>
    <lineage>
        <taxon>Bacteria</taxon>
        <taxon>Pseudomonadati</taxon>
        <taxon>Pseudomonadota</taxon>
        <taxon>Gammaproteobacteria</taxon>
        <taxon>Chromatiales</taxon>
        <taxon>Chromatiaceae</taxon>
        <taxon>Allochromatium</taxon>
    </lineage>
</organism>
<evidence type="ECO:0000256" key="1">
    <source>
        <dbReference type="ARBA" id="ARBA00002254"/>
    </source>
</evidence>
<evidence type="ECO:0000313" key="12">
    <source>
        <dbReference type="Proteomes" id="UP000592294"/>
    </source>
</evidence>
<evidence type="ECO:0000256" key="6">
    <source>
        <dbReference type="ARBA" id="ARBA00022692"/>
    </source>
</evidence>
<keyword evidence="11" id="KW-0966">Cell projection</keyword>
<proteinExistence type="inferred from homology"/>
<dbReference type="EMBL" id="JABZEO010000007">
    <property type="protein sequence ID" value="NVZ10009.1"/>
    <property type="molecule type" value="Genomic_DNA"/>
</dbReference>
<evidence type="ECO:0000256" key="8">
    <source>
        <dbReference type="ARBA" id="ARBA00022989"/>
    </source>
</evidence>
<protein>
    <recommendedName>
        <fullName evidence="10">Flagellar protein FliL</fullName>
    </recommendedName>
</protein>
<keyword evidence="10" id="KW-0997">Cell inner membrane</keyword>
<keyword evidence="6" id="KW-0812">Transmembrane</keyword>
<evidence type="ECO:0000256" key="3">
    <source>
        <dbReference type="ARBA" id="ARBA00008281"/>
    </source>
</evidence>
<dbReference type="InterPro" id="IPR005503">
    <property type="entry name" value="FliL"/>
</dbReference>
<comment type="function">
    <text evidence="1 10">Controls the rotational direction of flagella during chemotaxis.</text>
</comment>
<keyword evidence="11" id="KW-0969">Cilium</keyword>
<name>A0A850R5Q8_9GAMM</name>
<evidence type="ECO:0000313" key="11">
    <source>
        <dbReference type="EMBL" id="NVZ10009.1"/>
    </source>
</evidence>
<dbReference type="PANTHER" id="PTHR35091">
    <property type="entry name" value="FLAGELLAR PROTEIN FLIL"/>
    <property type="match status" value="1"/>
</dbReference>